<dbReference type="InterPro" id="IPR036188">
    <property type="entry name" value="FAD/NAD-bd_sf"/>
</dbReference>
<gene>
    <name evidence="3" type="ORF">GCM10023224_07020</name>
</gene>
<feature type="region of interest" description="Disordered" evidence="1">
    <location>
        <begin position="375"/>
        <end position="423"/>
    </location>
</feature>
<dbReference type="Gene3D" id="3.30.9.10">
    <property type="entry name" value="D-Amino Acid Oxidase, subunit A, domain 2"/>
    <property type="match status" value="1"/>
</dbReference>
<dbReference type="InterPro" id="IPR051704">
    <property type="entry name" value="FAD_aromatic-hydroxylase"/>
</dbReference>
<keyword evidence="3" id="KW-0503">Monooxygenase</keyword>
<dbReference type="Proteomes" id="UP001499993">
    <property type="component" value="Unassembled WGS sequence"/>
</dbReference>
<evidence type="ECO:0000313" key="3">
    <source>
        <dbReference type="EMBL" id="GAA4930002.1"/>
    </source>
</evidence>
<dbReference type="InterPro" id="IPR002938">
    <property type="entry name" value="FAD-bd"/>
</dbReference>
<evidence type="ECO:0000256" key="1">
    <source>
        <dbReference type="SAM" id="MobiDB-lite"/>
    </source>
</evidence>
<dbReference type="SUPFAM" id="SSF51905">
    <property type="entry name" value="FAD/NAD(P)-binding domain"/>
    <property type="match status" value="1"/>
</dbReference>
<dbReference type="GO" id="GO:0004497">
    <property type="term" value="F:monooxygenase activity"/>
    <property type="evidence" value="ECO:0007669"/>
    <property type="project" value="UniProtKB-KW"/>
</dbReference>
<evidence type="ECO:0000259" key="2">
    <source>
        <dbReference type="Pfam" id="PF01494"/>
    </source>
</evidence>
<sequence length="423" mass="45084">MGIRTAPRGTVLVSGASIAGPAVAFWLHRYGFAVTVVEKSTGLRSGGYPIDVRGTAVEVARRMHILPRLREAHVESRRVTFLEADGGEAAVVHPQAVVGGVEGHDVEVPRGDLTDVLYGAVRDDVEFVFDDSIDALAEHGHGVDVTFRSGVQRSFDLVVGADGLHSHTRELVFGPEQRFHRYLGYCFAVFTMPNTFGLSHEVLLWNAPGRAAALYAVGDSSELHAFLNFARPEPPHEALRDAEAQRDLVAATFAGDGWEIPAMVAAMGRANDPFFDSVSQIRMPAWSSGRVALVGDAAYAPSFLTGQGSSLALVGAYMLAGSLAAHRGHTAAFAAYERDTRGFVELNQAQVGEGDAALFPTTADALEKRNARLRGLTALPPRTGRPAHTALTLPPEQGPSRRGADPHGGGDDRDGRALGGRAR</sequence>
<accession>A0ABP9G6A2</accession>
<keyword evidence="3" id="KW-0560">Oxidoreductase</keyword>
<dbReference type="EMBL" id="BAABIK010000002">
    <property type="protein sequence ID" value="GAA4930002.1"/>
    <property type="molecule type" value="Genomic_DNA"/>
</dbReference>
<comment type="caution">
    <text evidence="3">The sequence shown here is derived from an EMBL/GenBank/DDBJ whole genome shotgun (WGS) entry which is preliminary data.</text>
</comment>
<evidence type="ECO:0000313" key="4">
    <source>
        <dbReference type="Proteomes" id="UP001499993"/>
    </source>
</evidence>
<dbReference type="Pfam" id="PF01494">
    <property type="entry name" value="FAD_binding_3"/>
    <property type="match status" value="1"/>
</dbReference>
<dbReference type="Gene3D" id="3.50.50.60">
    <property type="entry name" value="FAD/NAD(P)-binding domain"/>
    <property type="match status" value="1"/>
</dbReference>
<dbReference type="PANTHER" id="PTHR46865:SF2">
    <property type="entry name" value="MONOOXYGENASE"/>
    <property type="match status" value="1"/>
</dbReference>
<feature type="domain" description="FAD-binding" evidence="2">
    <location>
        <begin position="10"/>
        <end position="333"/>
    </location>
</feature>
<protein>
    <submittedName>
        <fullName evidence="3">FAD-dependent monooxygenase</fullName>
    </submittedName>
</protein>
<dbReference type="PRINTS" id="PR00420">
    <property type="entry name" value="RNGMNOXGNASE"/>
</dbReference>
<feature type="compositionally biased region" description="Basic and acidic residues" evidence="1">
    <location>
        <begin position="402"/>
        <end position="416"/>
    </location>
</feature>
<proteinExistence type="predicted"/>
<dbReference type="PANTHER" id="PTHR46865">
    <property type="entry name" value="OXIDOREDUCTASE-RELATED"/>
    <property type="match status" value="1"/>
</dbReference>
<organism evidence="3 4">
    <name type="scientific">Streptomonospora halophila</name>
    <dbReference type="NCBI Taxonomy" id="427369"/>
    <lineage>
        <taxon>Bacteria</taxon>
        <taxon>Bacillati</taxon>
        <taxon>Actinomycetota</taxon>
        <taxon>Actinomycetes</taxon>
        <taxon>Streptosporangiales</taxon>
        <taxon>Nocardiopsidaceae</taxon>
        <taxon>Streptomonospora</taxon>
    </lineage>
</organism>
<dbReference type="RefSeq" id="WP_345555431.1">
    <property type="nucleotide sequence ID" value="NZ_BAABIK010000002.1"/>
</dbReference>
<keyword evidence="4" id="KW-1185">Reference proteome</keyword>
<reference evidence="4" key="1">
    <citation type="journal article" date="2019" name="Int. J. Syst. Evol. Microbiol.">
        <title>The Global Catalogue of Microorganisms (GCM) 10K type strain sequencing project: providing services to taxonomists for standard genome sequencing and annotation.</title>
        <authorList>
            <consortium name="The Broad Institute Genomics Platform"/>
            <consortium name="The Broad Institute Genome Sequencing Center for Infectious Disease"/>
            <person name="Wu L."/>
            <person name="Ma J."/>
        </authorList>
    </citation>
    <scope>NUCLEOTIDE SEQUENCE [LARGE SCALE GENOMIC DNA]</scope>
    <source>
        <strain evidence="4">JCM 18123</strain>
    </source>
</reference>
<name>A0ABP9G6A2_9ACTN</name>